<dbReference type="HAMAP" id="MF_01627">
    <property type="entry name" value="Pur_nucleosid_phosp"/>
    <property type="match status" value="1"/>
</dbReference>
<evidence type="ECO:0000313" key="8">
    <source>
        <dbReference type="EMBL" id="PVX50978.1"/>
    </source>
</evidence>
<dbReference type="InterPro" id="IPR018016">
    <property type="entry name" value="Nucleoside_phosphorylase_CS"/>
</dbReference>
<name>A0A7L4UPE0_BALHA</name>
<dbReference type="PANTHER" id="PTHR43691">
    <property type="entry name" value="URIDINE PHOSPHORYLASE"/>
    <property type="match status" value="1"/>
</dbReference>
<dbReference type="Gene3D" id="3.40.50.1580">
    <property type="entry name" value="Nucleoside phosphorylase domain"/>
    <property type="match status" value="1"/>
</dbReference>
<dbReference type="InterPro" id="IPR004402">
    <property type="entry name" value="DeoD-type"/>
</dbReference>
<dbReference type="AlphaFoldDB" id="A0A7L4UPE0"/>
<dbReference type="Proteomes" id="UP000251835">
    <property type="component" value="Unassembled WGS sequence"/>
</dbReference>
<evidence type="ECO:0000256" key="5">
    <source>
        <dbReference type="ARBA" id="ARBA00022679"/>
    </source>
</evidence>
<evidence type="ECO:0000259" key="7">
    <source>
        <dbReference type="Pfam" id="PF01048"/>
    </source>
</evidence>
<accession>A0A7L4UPE0</accession>
<dbReference type="RefSeq" id="WP_116496648.1">
    <property type="nucleotide sequence ID" value="NZ_QENZ01000004.1"/>
</dbReference>
<feature type="domain" description="Nucleoside phosphorylase" evidence="7">
    <location>
        <begin position="16"/>
        <end position="222"/>
    </location>
</feature>
<dbReference type="EC" id="2.4.2.3" evidence="2"/>
<comment type="similarity">
    <text evidence="1">Belongs to the PNP/UDP phosphorylase family.</text>
</comment>
<dbReference type="CDD" id="cd09006">
    <property type="entry name" value="PNP_EcPNPI-like"/>
    <property type="match status" value="1"/>
</dbReference>
<dbReference type="OrthoDB" id="9782889at2"/>
<evidence type="ECO:0000256" key="1">
    <source>
        <dbReference type="ARBA" id="ARBA00010456"/>
    </source>
</evidence>
<dbReference type="SUPFAM" id="SSF53167">
    <property type="entry name" value="Purine and uridine phosphorylases"/>
    <property type="match status" value="1"/>
</dbReference>
<dbReference type="InterPro" id="IPR000845">
    <property type="entry name" value="Nucleoside_phosphorylase_d"/>
</dbReference>
<keyword evidence="4" id="KW-0328">Glycosyltransferase</keyword>
<comment type="caution">
    <text evidence="8">The sequence shown here is derived from an EMBL/GenBank/DDBJ whole genome shotgun (WGS) entry which is preliminary data.</text>
</comment>
<organism evidence="8 9">
    <name type="scientific">Balneicella halophila</name>
    <dbReference type="NCBI Taxonomy" id="1537566"/>
    <lineage>
        <taxon>Bacteria</taxon>
        <taxon>Pseudomonadati</taxon>
        <taxon>Bacteroidota</taxon>
        <taxon>Bacteroidia</taxon>
        <taxon>Bacteroidales</taxon>
        <taxon>Balneicellaceae</taxon>
        <taxon>Balneicella</taxon>
    </lineage>
</organism>
<dbReference type="NCBIfam" id="TIGR00107">
    <property type="entry name" value="deoD"/>
    <property type="match status" value="1"/>
</dbReference>
<dbReference type="GO" id="GO:0004850">
    <property type="term" value="F:uridine phosphorylase activity"/>
    <property type="evidence" value="ECO:0007669"/>
    <property type="project" value="UniProtKB-EC"/>
</dbReference>
<dbReference type="EMBL" id="QENZ01000004">
    <property type="protein sequence ID" value="PVX50978.1"/>
    <property type="molecule type" value="Genomic_DNA"/>
</dbReference>
<comment type="catalytic activity">
    <reaction evidence="6">
        <text>uridine + phosphate = alpha-D-ribose 1-phosphate + uracil</text>
        <dbReference type="Rhea" id="RHEA:24388"/>
        <dbReference type="ChEBI" id="CHEBI:16704"/>
        <dbReference type="ChEBI" id="CHEBI:17568"/>
        <dbReference type="ChEBI" id="CHEBI:43474"/>
        <dbReference type="ChEBI" id="CHEBI:57720"/>
        <dbReference type="EC" id="2.4.2.3"/>
    </reaction>
</comment>
<evidence type="ECO:0000256" key="2">
    <source>
        <dbReference type="ARBA" id="ARBA00011888"/>
    </source>
</evidence>
<proteinExistence type="inferred from homology"/>
<gene>
    <name evidence="8" type="ORF">C7377_1308</name>
</gene>
<sequence>MTAHNEAKKGEIAKTILLPGDPLRAKYIAENFLKDVKCYNQVRNMFGYTGTYKGKEVSVQGTGMGIPSISIYIEELMQEYDVENLIRIGTCGCFQPDIHVKEVILAMTSSTDSAINRNRFDGKDYAPCADFDMLLDAYIAAKEKGLKTNVGGILTSDVFYYDEDRANSWKKWADFGVMAVEMETTALYTLAAKHHKRALSILTVSDHLVTGEETTSEERQTSLNDMITIGLETAIKQ</sequence>
<dbReference type="GO" id="GO:0004731">
    <property type="term" value="F:purine-nucleoside phosphorylase activity"/>
    <property type="evidence" value="ECO:0007669"/>
    <property type="project" value="InterPro"/>
</dbReference>
<dbReference type="InterPro" id="IPR035994">
    <property type="entry name" value="Nucleoside_phosphorylase_sf"/>
</dbReference>
<dbReference type="NCBIfam" id="NF004489">
    <property type="entry name" value="PRK05819.1"/>
    <property type="match status" value="1"/>
</dbReference>
<evidence type="ECO:0000256" key="3">
    <source>
        <dbReference type="ARBA" id="ARBA00021980"/>
    </source>
</evidence>
<dbReference type="GO" id="GO:0006152">
    <property type="term" value="P:purine nucleoside catabolic process"/>
    <property type="evidence" value="ECO:0007669"/>
    <property type="project" value="TreeGrafter"/>
</dbReference>
<protein>
    <recommendedName>
        <fullName evidence="3">Uridine phosphorylase</fullName>
        <ecNumber evidence="2">2.4.2.3</ecNumber>
    </recommendedName>
</protein>
<keyword evidence="5" id="KW-0808">Transferase</keyword>
<reference evidence="8 9" key="1">
    <citation type="submission" date="2018-05" db="EMBL/GenBank/DDBJ databases">
        <title>Genomic Encyclopedia of Type Strains, Phase IV (KMG-IV): sequencing the most valuable type-strain genomes for metagenomic binning, comparative biology and taxonomic classification.</title>
        <authorList>
            <person name="Goeker M."/>
        </authorList>
    </citation>
    <scope>NUCLEOTIDE SEQUENCE [LARGE SCALE GENOMIC DNA]</scope>
    <source>
        <strain evidence="8 9">DSM 28579</strain>
    </source>
</reference>
<dbReference type="PROSITE" id="PS01232">
    <property type="entry name" value="PNP_UDP_1"/>
    <property type="match status" value="1"/>
</dbReference>
<evidence type="ECO:0000256" key="6">
    <source>
        <dbReference type="ARBA" id="ARBA00048447"/>
    </source>
</evidence>
<evidence type="ECO:0000313" key="9">
    <source>
        <dbReference type="Proteomes" id="UP000251835"/>
    </source>
</evidence>
<evidence type="ECO:0000256" key="4">
    <source>
        <dbReference type="ARBA" id="ARBA00022676"/>
    </source>
</evidence>
<dbReference type="PANTHER" id="PTHR43691:SF11">
    <property type="entry name" value="FI09636P-RELATED"/>
    <property type="match status" value="1"/>
</dbReference>
<dbReference type="Pfam" id="PF01048">
    <property type="entry name" value="PNP_UDP_1"/>
    <property type="match status" value="1"/>
</dbReference>
<dbReference type="GO" id="GO:0005829">
    <property type="term" value="C:cytosol"/>
    <property type="evidence" value="ECO:0007669"/>
    <property type="project" value="TreeGrafter"/>
</dbReference>
<keyword evidence="9" id="KW-1185">Reference proteome</keyword>